<reference evidence="1" key="1">
    <citation type="submission" date="2021-02" db="EMBL/GenBank/DDBJ databases">
        <authorList>
            <person name="Nowell W R."/>
        </authorList>
    </citation>
    <scope>NUCLEOTIDE SEQUENCE</scope>
</reference>
<evidence type="ECO:0000313" key="2">
    <source>
        <dbReference type="Proteomes" id="UP000663852"/>
    </source>
</evidence>
<dbReference type="Proteomes" id="UP000663852">
    <property type="component" value="Unassembled WGS sequence"/>
</dbReference>
<proteinExistence type="predicted"/>
<dbReference type="EMBL" id="CAJNOJ010003265">
    <property type="protein sequence ID" value="CAF1563558.1"/>
    <property type="molecule type" value="Genomic_DNA"/>
</dbReference>
<comment type="caution">
    <text evidence="1">The sequence shown here is derived from an EMBL/GenBank/DDBJ whole genome shotgun (WGS) entry which is preliminary data.</text>
</comment>
<dbReference type="AlphaFoldDB" id="A0A815XWS7"/>
<organism evidence="1 2">
    <name type="scientific">Adineta ricciae</name>
    <name type="common">Rotifer</name>
    <dbReference type="NCBI Taxonomy" id="249248"/>
    <lineage>
        <taxon>Eukaryota</taxon>
        <taxon>Metazoa</taxon>
        <taxon>Spiralia</taxon>
        <taxon>Gnathifera</taxon>
        <taxon>Rotifera</taxon>
        <taxon>Eurotatoria</taxon>
        <taxon>Bdelloidea</taxon>
        <taxon>Adinetida</taxon>
        <taxon>Adinetidae</taxon>
        <taxon>Adineta</taxon>
    </lineage>
</organism>
<name>A0A815XWS7_ADIRI</name>
<protein>
    <submittedName>
        <fullName evidence="1">Uncharacterized protein</fullName>
    </submittedName>
</protein>
<sequence>ECKKVVEYRSNLKEQVEHALSADKLLRLMPQDHVQPTEFRLKQNVFPIDIRPNFKVELYSSKSLITKRKSFVLLWKRY</sequence>
<feature type="non-terminal residue" evidence="1">
    <location>
        <position position="1"/>
    </location>
</feature>
<gene>
    <name evidence="1" type="ORF">EDS130_LOCUS46708</name>
</gene>
<accession>A0A815XWS7</accession>
<evidence type="ECO:0000313" key="1">
    <source>
        <dbReference type="EMBL" id="CAF1563558.1"/>
    </source>
</evidence>